<name>A0A7C9PHM7_9BURK</name>
<feature type="domain" description="CinA C-terminal" evidence="1">
    <location>
        <begin position="14"/>
        <end position="162"/>
    </location>
</feature>
<evidence type="ECO:0000313" key="3">
    <source>
        <dbReference type="Proteomes" id="UP000484255"/>
    </source>
</evidence>
<dbReference type="EMBL" id="JAAGOH010000013">
    <property type="protein sequence ID" value="NDY91988.1"/>
    <property type="molecule type" value="Genomic_DNA"/>
</dbReference>
<proteinExistence type="predicted"/>
<dbReference type="Proteomes" id="UP000484255">
    <property type="component" value="Unassembled WGS sequence"/>
</dbReference>
<dbReference type="InterPro" id="IPR008136">
    <property type="entry name" value="CinA_C"/>
</dbReference>
<dbReference type="SUPFAM" id="SSF142433">
    <property type="entry name" value="CinA-like"/>
    <property type="match status" value="1"/>
</dbReference>
<organism evidence="2 3">
    <name type="scientific">Ideonella livida</name>
    <dbReference type="NCBI Taxonomy" id="2707176"/>
    <lineage>
        <taxon>Bacteria</taxon>
        <taxon>Pseudomonadati</taxon>
        <taxon>Pseudomonadota</taxon>
        <taxon>Betaproteobacteria</taxon>
        <taxon>Burkholderiales</taxon>
        <taxon>Sphaerotilaceae</taxon>
        <taxon>Ideonella</taxon>
    </lineage>
</organism>
<evidence type="ECO:0000313" key="2">
    <source>
        <dbReference type="EMBL" id="NDY91988.1"/>
    </source>
</evidence>
<evidence type="ECO:0000259" key="1">
    <source>
        <dbReference type="Pfam" id="PF02464"/>
    </source>
</evidence>
<dbReference type="Pfam" id="PF02464">
    <property type="entry name" value="CinA"/>
    <property type="match status" value="1"/>
</dbReference>
<dbReference type="Gene3D" id="3.90.950.20">
    <property type="entry name" value="CinA-like"/>
    <property type="match status" value="1"/>
</dbReference>
<dbReference type="AlphaFoldDB" id="A0A7C9PHM7"/>
<comment type="caution">
    <text evidence="2">The sequence shown here is derived from an EMBL/GenBank/DDBJ whole genome shotgun (WGS) entry which is preliminary data.</text>
</comment>
<protein>
    <submittedName>
        <fullName evidence="2">CinA family protein</fullName>
    </submittedName>
</protein>
<gene>
    <name evidence="2" type="ORF">G3A44_12400</name>
</gene>
<reference evidence="2 3" key="1">
    <citation type="submission" date="2020-02" db="EMBL/GenBank/DDBJ databases">
        <title>Ideonella bacterium strain TBM-1.</title>
        <authorList>
            <person name="Chen W.-M."/>
        </authorList>
    </citation>
    <scope>NUCLEOTIDE SEQUENCE [LARGE SCALE GENOMIC DNA]</scope>
    <source>
        <strain evidence="2 3">TBM-1</strain>
    </source>
</reference>
<keyword evidence="3" id="KW-1185">Reference proteome</keyword>
<sequence>MLDPEALGATAALDRLAQALRARGGRLATAESCTGGLIAALCTAVAGSSDWFDRGFVTYSNEAKQDLLGVPAALLQAHGAVSEPVALAMAEGVLARCPAEVALAVTGIAGPGGAVPGKPVGTVWLAWALRGQPAQARRLDLPGDRTAVRSATVQLALQVLGALLESAAAP</sequence>
<dbReference type="InterPro" id="IPR036653">
    <property type="entry name" value="CinA-like_C"/>
</dbReference>
<accession>A0A7C9PHM7</accession>
<dbReference type="NCBIfam" id="TIGR00199">
    <property type="entry name" value="PncC_domain"/>
    <property type="match status" value="1"/>
</dbReference>